<evidence type="ECO:0000256" key="3">
    <source>
        <dbReference type="ARBA" id="ARBA00023002"/>
    </source>
</evidence>
<comment type="cofactor">
    <cofactor evidence="1">
        <name>Fe cation</name>
        <dbReference type="ChEBI" id="CHEBI:24875"/>
    </cofactor>
</comment>
<sequence length="382" mass="39925">MAAPRANWSYPTAIRFGAGRITELAEACAAAGISKPLLVTDRGLAPLPITTQALDLMEAAGLGRALFSDVDPNPNEENLEAGIDAFNEGGHDGVIAFGGGSGLDLGKLIALMARQAIPVWDLEDIGDWWTRADAAAIAPIVAIPTTAGTGSEVGRAGVLTNSKTHVKKIIFHPRLLPSVVICDPELTVGMPRAITVGTGMDAFAHCLEAYCSPHYHPMSQGIALEGLRLVWENLATAVAEPRNLEARAHMMSAAAMGATAFQKGLGAVHSLSHPIGAHFNTHHGMTNAVFLPVVLAFNRPAVEARIEALAAYLGIPGGFDGFMEALVDFRDRLGVPPTLVALGVENPDIETLAAEAAEDPSCGGNPVPVDAGSLAELYRKAM</sequence>
<reference evidence="11 12" key="1">
    <citation type="submission" date="2016-10" db="EMBL/GenBank/DDBJ databases">
        <authorList>
            <person name="de Groot N.N."/>
        </authorList>
    </citation>
    <scope>NUCLEOTIDE SEQUENCE [LARGE SCALE GENOMIC DNA]</scope>
    <source>
        <strain evidence="11 12">CGMCC 1.11030</strain>
    </source>
</reference>
<evidence type="ECO:0000259" key="9">
    <source>
        <dbReference type="Pfam" id="PF00465"/>
    </source>
</evidence>
<evidence type="ECO:0000256" key="7">
    <source>
        <dbReference type="ARBA" id="ARBA00074848"/>
    </source>
</evidence>
<keyword evidence="3" id="KW-0560">Oxidoreductase</keyword>
<evidence type="ECO:0000256" key="4">
    <source>
        <dbReference type="ARBA" id="ARBA00023027"/>
    </source>
</evidence>
<dbReference type="InterPro" id="IPR001670">
    <property type="entry name" value="ADH_Fe/GldA"/>
</dbReference>
<gene>
    <name evidence="11" type="ORF">SAMN05216258_101511</name>
</gene>
<comment type="catalytic activity">
    <reaction evidence="6">
        <text>a primary alcohol + NAD(+) = an aldehyde + NADH + H(+)</text>
        <dbReference type="Rhea" id="RHEA:10736"/>
        <dbReference type="ChEBI" id="CHEBI:15378"/>
        <dbReference type="ChEBI" id="CHEBI:15734"/>
        <dbReference type="ChEBI" id="CHEBI:17478"/>
        <dbReference type="ChEBI" id="CHEBI:57540"/>
        <dbReference type="ChEBI" id="CHEBI:57945"/>
        <dbReference type="EC" id="1.1.1.1"/>
    </reaction>
</comment>
<feature type="domain" description="Alcohol dehydrogenase iron-type/glycerol dehydrogenase GldA" evidence="9">
    <location>
        <begin position="11"/>
        <end position="184"/>
    </location>
</feature>
<dbReference type="Pfam" id="PF00465">
    <property type="entry name" value="Fe-ADH"/>
    <property type="match status" value="1"/>
</dbReference>
<dbReference type="STRING" id="1114924.SAMN05216258_101511"/>
<dbReference type="FunFam" id="3.40.50.1970:FF:000003">
    <property type="entry name" value="Alcohol dehydrogenase, iron-containing"/>
    <property type="match status" value="1"/>
</dbReference>
<comment type="similarity">
    <text evidence="2">Belongs to the iron-containing alcohol dehydrogenase family.</text>
</comment>
<dbReference type="Gene3D" id="1.20.1090.10">
    <property type="entry name" value="Dehydroquinate synthase-like - alpha domain"/>
    <property type="match status" value="1"/>
</dbReference>
<dbReference type="SUPFAM" id="SSF56796">
    <property type="entry name" value="Dehydroquinate synthase-like"/>
    <property type="match status" value="1"/>
</dbReference>
<protein>
    <recommendedName>
        <fullName evidence="7">Alcohol dehydrogenase 2</fullName>
    </recommendedName>
    <alternativeName>
        <fullName evidence="8">Alcohol dehydrogenase II</fullName>
    </alternativeName>
</protein>
<dbReference type="PANTHER" id="PTHR11496">
    <property type="entry name" value="ALCOHOL DEHYDROGENASE"/>
    <property type="match status" value="1"/>
</dbReference>
<dbReference type="GO" id="GO:0046872">
    <property type="term" value="F:metal ion binding"/>
    <property type="evidence" value="ECO:0007669"/>
    <property type="project" value="InterPro"/>
</dbReference>
<dbReference type="PROSITE" id="PS00060">
    <property type="entry name" value="ADH_IRON_2"/>
    <property type="match status" value="1"/>
</dbReference>
<dbReference type="GO" id="GO:0004022">
    <property type="term" value="F:alcohol dehydrogenase (NAD+) activity"/>
    <property type="evidence" value="ECO:0007669"/>
    <property type="project" value="UniProtKB-EC"/>
</dbReference>
<dbReference type="PANTHER" id="PTHR11496:SF102">
    <property type="entry name" value="ALCOHOL DEHYDROGENASE 4"/>
    <property type="match status" value="1"/>
</dbReference>
<dbReference type="InterPro" id="IPR056798">
    <property type="entry name" value="ADH_Fe_C"/>
</dbReference>
<dbReference type="Gene3D" id="3.40.50.1970">
    <property type="match status" value="1"/>
</dbReference>
<dbReference type="AlphaFoldDB" id="A0A1I3C3H3"/>
<dbReference type="OrthoDB" id="9815791at2"/>
<evidence type="ECO:0000256" key="8">
    <source>
        <dbReference type="ARBA" id="ARBA00076680"/>
    </source>
</evidence>
<evidence type="ECO:0000256" key="2">
    <source>
        <dbReference type="ARBA" id="ARBA00007358"/>
    </source>
</evidence>
<dbReference type="EMBL" id="FOQH01000001">
    <property type="protein sequence ID" value="SFH68541.1"/>
    <property type="molecule type" value="Genomic_DNA"/>
</dbReference>
<name>A0A1I3C3H3_9RHOB</name>
<evidence type="ECO:0000313" key="11">
    <source>
        <dbReference type="EMBL" id="SFH68541.1"/>
    </source>
</evidence>
<dbReference type="Proteomes" id="UP000199377">
    <property type="component" value="Unassembled WGS sequence"/>
</dbReference>
<evidence type="ECO:0000256" key="5">
    <source>
        <dbReference type="ARBA" id="ARBA00049164"/>
    </source>
</evidence>
<feature type="domain" description="Fe-containing alcohol dehydrogenase-like C-terminal" evidence="10">
    <location>
        <begin position="195"/>
        <end position="382"/>
    </location>
</feature>
<comment type="catalytic activity">
    <reaction evidence="5">
        <text>a secondary alcohol + NAD(+) = a ketone + NADH + H(+)</text>
        <dbReference type="Rhea" id="RHEA:10740"/>
        <dbReference type="ChEBI" id="CHEBI:15378"/>
        <dbReference type="ChEBI" id="CHEBI:17087"/>
        <dbReference type="ChEBI" id="CHEBI:35681"/>
        <dbReference type="ChEBI" id="CHEBI:57540"/>
        <dbReference type="ChEBI" id="CHEBI:57945"/>
        <dbReference type="EC" id="1.1.1.1"/>
    </reaction>
</comment>
<evidence type="ECO:0000256" key="1">
    <source>
        <dbReference type="ARBA" id="ARBA00001962"/>
    </source>
</evidence>
<organism evidence="11 12">
    <name type="scientific">Albimonas pacifica</name>
    <dbReference type="NCBI Taxonomy" id="1114924"/>
    <lineage>
        <taxon>Bacteria</taxon>
        <taxon>Pseudomonadati</taxon>
        <taxon>Pseudomonadota</taxon>
        <taxon>Alphaproteobacteria</taxon>
        <taxon>Rhodobacterales</taxon>
        <taxon>Paracoccaceae</taxon>
        <taxon>Albimonas</taxon>
    </lineage>
</organism>
<proteinExistence type="inferred from homology"/>
<keyword evidence="4" id="KW-0520">NAD</keyword>
<dbReference type="Pfam" id="PF25137">
    <property type="entry name" value="ADH_Fe_C"/>
    <property type="match status" value="1"/>
</dbReference>
<dbReference type="RefSeq" id="WP_092857488.1">
    <property type="nucleotide sequence ID" value="NZ_FOQH01000001.1"/>
</dbReference>
<evidence type="ECO:0000256" key="6">
    <source>
        <dbReference type="ARBA" id="ARBA00049243"/>
    </source>
</evidence>
<evidence type="ECO:0000259" key="10">
    <source>
        <dbReference type="Pfam" id="PF25137"/>
    </source>
</evidence>
<dbReference type="FunFam" id="1.20.1090.10:FF:000001">
    <property type="entry name" value="Aldehyde-alcohol dehydrogenase"/>
    <property type="match status" value="1"/>
</dbReference>
<evidence type="ECO:0000313" key="12">
    <source>
        <dbReference type="Proteomes" id="UP000199377"/>
    </source>
</evidence>
<accession>A0A1I3C3H3</accession>
<dbReference type="PROSITE" id="PS00913">
    <property type="entry name" value="ADH_IRON_1"/>
    <property type="match status" value="1"/>
</dbReference>
<dbReference type="InterPro" id="IPR039697">
    <property type="entry name" value="Alcohol_dehydrogenase_Fe"/>
</dbReference>
<keyword evidence="12" id="KW-1185">Reference proteome</keyword>
<dbReference type="InterPro" id="IPR018211">
    <property type="entry name" value="ADH_Fe_CS"/>
</dbReference>
<dbReference type="CDD" id="cd14861">
    <property type="entry name" value="Fe-ADH-like"/>
    <property type="match status" value="1"/>
</dbReference>